<dbReference type="AlphaFoldDB" id="A0A9N9FUT0"/>
<dbReference type="Proteomes" id="UP000789405">
    <property type="component" value="Unassembled WGS sequence"/>
</dbReference>
<name>A0A9N9FUT0_9GLOM</name>
<keyword evidence="2" id="KW-1185">Reference proteome</keyword>
<dbReference type="OrthoDB" id="10455849at2759"/>
<organism evidence="1 2">
    <name type="scientific">Dentiscutata erythropus</name>
    <dbReference type="NCBI Taxonomy" id="1348616"/>
    <lineage>
        <taxon>Eukaryota</taxon>
        <taxon>Fungi</taxon>
        <taxon>Fungi incertae sedis</taxon>
        <taxon>Mucoromycota</taxon>
        <taxon>Glomeromycotina</taxon>
        <taxon>Glomeromycetes</taxon>
        <taxon>Diversisporales</taxon>
        <taxon>Gigasporaceae</taxon>
        <taxon>Dentiscutata</taxon>
    </lineage>
</organism>
<dbReference type="EMBL" id="CAJVPY010002353">
    <property type="protein sequence ID" value="CAG8557796.1"/>
    <property type="molecule type" value="Genomic_DNA"/>
</dbReference>
<evidence type="ECO:0000313" key="2">
    <source>
        <dbReference type="Proteomes" id="UP000789405"/>
    </source>
</evidence>
<sequence>MQLLESANKELEDSTNNDIKSANIDFYFEEFDKKFLQISVEEVNIEANNENGLAMNNFFNANTFKQNQIKISEENLATYSQRSINSIEDWSINDIFFQF</sequence>
<comment type="caution">
    <text evidence="1">The sequence shown here is derived from an EMBL/GenBank/DDBJ whole genome shotgun (WGS) entry which is preliminary data.</text>
</comment>
<proteinExistence type="predicted"/>
<protein>
    <submittedName>
        <fullName evidence="1">7243_t:CDS:1</fullName>
    </submittedName>
</protein>
<evidence type="ECO:0000313" key="1">
    <source>
        <dbReference type="EMBL" id="CAG8557796.1"/>
    </source>
</evidence>
<reference evidence="1" key="1">
    <citation type="submission" date="2021-06" db="EMBL/GenBank/DDBJ databases">
        <authorList>
            <person name="Kallberg Y."/>
            <person name="Tangrot J."/>
            <person name="Rosling A."/>
        </authorList>
    </citation>
    <scope>NUCLEOTIDE SEQUENCE</scope>
    <source>
        <strain evidence="1">MA453B</strain>
    </source>
</reference>
<gene>
    <name evidence="1" type="ORF">DERYTH_LOCUS5586</name>
</gene>
<accession>A0A9N9FUT0</accession>